<name>A0A8S1L9Q8_PARPR</name>
<evidence type="ECO:0000313" key="3">
    <source>
        <dbReference type="Proteomes" id="UP000688137"/>
    </source>
</evidence>
<evidence type="ECO:0000313" key="2">
    <source>
        <dbReference type="EMBL" id="CAD8059604.1"/>
    </source>
</evidence>
<keyword evidence="1" id="KW-0175">Coiled coil</keyword>
<gene>
    <name evidence="2" type="ORF">PPRIM_AZ9-3.1.T0290074</name>
</gene>
<dbReference type="EMBL" id="CAJJDM010000028">
    <property type="protein sequence ID" value="CAD8059604.1"/>
    <property type="molecule type" value="Genomic_DNA"/>
</dbReference>
<proteinExistence type="predicted"/>
<dbReference type="AlphaFoldDB" id="A0A8S1L9Q8"/>
<keyword evidence="3" id="KW-1185">Reference proteome</keyword>
<reference evidence="2" key="1">
    <citation type="submission" date="2021-01" db="EMBL/GenBank/DDBJ databases">
        <authorList>
            <consortium name="Genoscope - CEA"/>
            <person name="William W."/>
        </authorList>
    </citation>
    <scope>NUCLEOTIDE SEQUENCE</scope>
</reference>
<feature type="coiled-coil region" evidence="1">
    <location>
        <begin position="367"/>
        <end position="394"/>
    </location>
</feature>
<sequence length="491" mass="58509">MDESKLEDIQQMSIGSLAGVLSDLNQNDVPFLKDLPLKELETLIFEFRNTKMRLYQIQKYKFNFNQPTLSVLVDIVNKKLRLALEIIEKQNNINQQFLLDYHKYEKNMINLIQDAPKQNNDVIEELEDKVVDWYKSVTIKFNEITSLKIFSTNELNVIYNEDFYTKFQNQENLTFLQKGLFKNCAQAAIEEYKNLLNKFNIQHSEELQGIMDNLQSLDQFYKIQQLIEDIIDFLSSKLMFDITQVIKNSLINIDKITNYLNKLNYRFLVRQQNTEFRQYESKEQQTLFLNMFQQIKYFKYPKTIQEHQVLDEQFNDLNKQLHVIIQKNIEMSDYPKAIQRNLKKLYEYFFKGNRKFIKLKIRYIKIAQQFEDTLDKQELLNQNVLAELQTLQAKSNTLNCFMTGLFEMGEFCLSCYDLAEEVHNFLFQVQLLIHHYSETLRVIGASKQTNLGQRPRIRKIFEPYPEEEKAVLGKKYQLLQVKQTGSSKQIN</sequence>
<dbReference type="OMA" id="NIEMSDY"/>
<evidence type="ECO:0000256" key="1">
    <source>
        <dbReference type="SAM" id="Coils"/>
    </source>
</evidence>
<comment type="caution">
    <text evidence="2">The sequence shown here is derived from an EMBL/GenBank/DDBJ whole genome shotgun (WGS) entry which is preliminary data.</text>
</comment>
<protein>
    <submittedName>
        <fullName evidence="2">Uncharacterized protein</fullName>
    </submittedName>
</protein>
<accession>A0A8S1L9Q8</accession>
<organism evidence="2 3">
    <name type="scientific">Paramecium primaurelia</name>
    <dbReference type="NCBI Taxonomy" id="5886"/>
    <lineage>
        <taxon>Eukaryota</taxon>
        <taxon>Sar</taxon>
        <taxon>Alveolata</taxon>
        <taxon>Ciliophora</taxon>
        <taxon>Intramacronucleata</taxon>
        <taxon>Oligohymenophorea</taxon>
        <taxon>Peniculida</taxon>
        <taxon>Parameciidae</taxon>
        <taxon>Paramecium</taxon>
    </lineage>
</organism>
<dbReference type="Proteomes" id="UP000688137">
    <property type="component" value="Unassembled WGS sequence"/>
</dbReference>